<dbReference type="Proteomes" id="UP000485058">
    <property type="component" value="Unassembled WGS sequence"/>
</dbReference>
<name>A0A699YZH3_HAELA</name>
<dbReference type="SUPFAM" id="SSF117018">
    <property type="entry name" value="ATP-dependent DNA ligase DNA-binding domain"/>
    <property type="match status" value="1"/>
</dbReference>
<gene>
    <name evidence="2" type="ORF">HaLaN_03512</name>
</gene>
<dbReference type="GO" id="GO:0006281">
    <property type="term" value="P:DNA repair"/>
    <property type="evidence" value="ECO:0007669"/>
    <property type="project" value="InterPro"/>
</dbReference>
<comment type="caution">
    <text evidence="2">The sequence shown here is derived from an EMBL/GenBank/DDBJ whole genome shotgun (WGS) entry which is preliminary data.</text>
</comment>
<dbReference type="GO" id="GO:0003677">
    <property type="term" value="F:DNA binding"/>
    <property type="evidence" value="ECO:0007669"/>
    <property type="project" value="InterPro"/>
</dbReference>
<evidence type="ECO:0000313" key="2">
    <source>
        <dbReference type="EMBL" id="GFH08532.1"/>
    </source>
</evidence>
<dbReference type="GO" id="GO:0003910">
    <property type="term" value="F:DNA ligase (ATP) activity"/>
    <property type="evidence" value="ECO:0007669"/>
    <property type="project" value="InterPro"/>
</dbReference>
<evidence type="ECO:0000256" key="1">
    <source>
        <dbReference type="ARBA" id="ARBA00022598"/>
    </source>
</evidence>
<organism evidence="2 3">
    <name type="scientific">Haematococcus lacustris</name>
    <name type="common">Green alga</name>
    <name type="synonym">Haematococcus pluvialis</name>
    <dbReference type="NCBI Taxonomy" id="44745"/>
    <lineage>
        <taxon>Eukaryota</taxon>
        <taxon>Viridiplantae</taxon>
        <taxon>Chlorophyta</taxon>
        <taxon>core chlorophytes</taxon>
        <taxon>Chlorophyceae</taxon>
        <taxon>CS clade</taxon>
        <taxon>Chlamydomonadales</taxon>
        <taxon>Haematococcaceae</taxon>
        <taxon>Haematococcus</taxon>
    </lineage>
</organism>
<dbReference type="AlphaFoldDB" id="A0A699YZH3"/>
<dbReference type="EMBL" id="BLLF01000167">
    <property type="protein sequence ID" value="GFH08532.1"/>
    <property type="molecule type" value="Genomic_DNA"/>
</dbReference>
<dbReference type="GO" id="GO:0006310">
    <property type="term" value="P:DNA recombination"/>
    <property type="evidence" value="ECO:0007669"/>
    <property type="project" value="InterPro"/>
</dbReference>
<reference evidence="2 3" key="1">
    <citation type="submission" date="2020-02" db="EMBL/GenBank/DDBJ databases">
        <title>Draft genome sequence of Haematococcus lacustris strain NIES-144.</title>
        <authorList>
            <person name="Morimoto D."/>
            <person name="Nakagawa S."/>
            <person name="Yoshida T."/>
            <person name="Sawayama S."/>
        </authorList>
    </citation>
    <scope>NUCLEOTIDE SEQUENCE [LARGE SCALE GENOMIC DNA]</scope>
    <source>
        <strain evidence="2 3">NIES-144</strain>
    </source>
</reference>
<keyword evidence="1 2" id="KW-0436">Ligase</keyword>
<proteinExistence type="predicted"/>
<sequence length="56" mass="6337">MAGFMASMREMAHDKGAGSAKRRQQIVLNLLRCCRDEVESKYLVRTLIQLSGLRPT</sequence>
<dbReference type="InterPro" id="IPR036599">
    <property type="entry name" value="DNA_ligase_N_sf"/>
</dbReference>
<protein>
    <submittedName>
        <fullName evidence="2">DNA ligase</fullName>
    </submittedName>
</protein>
<dbReference type="Gene3D" id="1.10.3260.10">
    <property type="entry name" value="DNA ligase, ATP-dependent, N-terminal domain"/>
    <property type="match status" value="1"/>
</dbReference>
<keyword evidence="3" id="KW-1185">Reference proteome</keyword>
<evidence type="ECO:0000313" key="3">
    <source>
        <dbReference type="Proteomes" id="UP000485058"/>
    </source>
</evidence>
<accession>A0A699YZH3</accession>